<comment type="function">
    <text evidence="2">Responsible for synthesis of pseudouridine from uracil at positions 955, 2504 and 2580 in 23S ribosomal RNA.</text>
</comment>
<dbReference type="Gene3D" id="3.30.2350.10">
    <property type="entry name" value="Pseudouridine synthase"/>
    <property type="match status" value="1"/>
</dbReference>
<dbReference type="InterPro" id="IPR006224">
    <property type="entry name" value="PsdUridine_synth_RluA-like_CS"/>
</dbReference>
<dbReference type="PANTHER" id="PTHR21600">
    <property type="entry name" value="MITOCHONDRIAL RNA PSEUDOURIDINE SYNTHASE"/>
    <property type="match status" value="1"/>
</dbReference>
<evidence type="ECO:0000256" key="5">
    <source>
        <dbReference type="ARBA" id="ARBA00017128"/>
    </source>
</evidence>
<dbReference type="PANTHER" id="PTHR21600:SF92">
    <property type="entry name" value="RIBOSOMAL LARGE SUBUNIT PSEUDOURIDINE SYNTHASE C"/>
    <property type="match status" value="1"/>
</dbReference>
<dbReference type="AlphaFoldDB" id="A0A381WFC0"/>
<dbReference type="GO" id="GO:0160141">
    <property type="term" value="F:23S rRNA pseudouridine(955/2504/2580) synthase activity"/>
    <property type="evidence" value="ECO:0007669"/>
    <property type="project" value="UniProtKB-EC"/>
</dbReference>
<dbReference type="Gene3D" id="3.10.290.10">
    <property type="entry name" value="RNA-binding S4 domain"/>
    <property type="match status" value="1"/>
</dbReference>
<evidence type="ECO:0000256" key="11">
    <source>
        <dbReference type="ARBA" id="ARBA00033053"/>
    </source>
</evidence>
<evidence type="ECO:0000256" key="7">
    <source>
        <dbReference type="ARBA" id="ARBA00022884"/>
    </source>
</evidence>
<dbReference type="PROSITE" id="PS50889">
    <property type="entry name" value="S4"/>
    <property type="match status" value="1"/>
</dbReference>
<evidence type="ECO:0000256" key="6">
    <source>
        <dbReference type="ARBA" id="ARBA00022552"/>
    </source>
</evidence>
<comment type="catalytic activity">
    <reaction evidence="1">
        <text>uridine(955/2504/2580) in 23S rRNA = pseudouridine(955/2504/2580) in 23S rRNA</text>
        <dbReference type="Rhea" id="RHEA:42528"/>
        <dbReference type="Rhea" id="RHEA-COMP:10099"/>
        <dbReference type="Rhea" id="RHEA-COMP:10100"/>
        <dbReference type="ChEBI" id="CHEBI:65314"/>
        <dbReference type="ChEBI" id="CHEBI:65315"/>
        <dbReference type="EC" id="5.4.99.24"/>
    </reaction>
</comment>
<name>A0A381WFC0_9ZZZZ</name>
<dbReference type="NCBIfam" id="TIGR00005">
    <property type="entry name" value="rluA_subfam"/>
    <property type="match status" value="1"/>
</dbReference>
<dbReference type="PROSITE" id="PS01129">
    <property type="entry name" value="PSI_RLU"/>
    <property type="match status" value="1"/>
</dbReference>
<dbReference type="Pfam" id="PF01479">
    <property type="entry name" value="S4"/>
    <property type="match status" value="1"/>
</dbReference>
<accession>A0A381WFC0</accession>
<evidence type="ECO:0000256" key="1">
    <source>
        <dbReference type="ARBA" id="ARBA00000381"/>
    </source>
</evidence>
<gene>
    <name evidence="13" type="ORF">METZ01_LOCUS104028</name>
</gene>
<evidence type="ECO:0000256" key="9">
    <source>
        <dbReference type="ARBA" id="ARBA00030705"/>
    </source>
</evidence>
<evidence type="ECO:0000256" key="10">
    <source>
        <dbReference type="ARBA" id="ARBA00031975"/>
    </source>
</evidence>
<evidence type="ECO:0000256" key="2">
    <source>
        <dbReference type="ARBA" id="ARBA00002876"/>
    </source>
</evidence>
<dbReference type="InterPro" id="IPR006225">
    <property type="entry name" value="PsdUridine_synth_RluC/D"/>
</dbReference>
<dbReference type="CDD" id="cd00165">
    <property type="entry name" value="S4"/>
    <property type="match status" value="1"/>
</dbReference>
<dbReference type="Pfam" id="PF00849">
    <property type="entry name" value="PseudoU_synth_2"/>
    <property type="match status" value="1"/>
</dbReference>
<evidence type="ECO:0000259" key="12">
    <source>
        <dbReference type="SMART" id="SM00363"/>
    </source>
</evidence>
<comment type="similarity">
    <text evidence="3">Belongs to the pseudouridine synthase RluA family.</text>
</comment>
<organism evidence="13">
    <name type="scientific">marine metagenome</name>
    <dbReference type="NCBI Taxonomy" id="408172"/>
    <lineage>
        <taxon>unclassified sequences</taxon>
        <taxon>metagenomes</taxon>
        <taxon>ecological metagenomes</taxon>
    </lineage>
</organism>
<protein>
    <recommendedName>
        <fullName evidence="5">Ribosomal large subunit pseudouridine synthase C</fullName>
        <ecNumber evidence="4">5.4.99.24</ecNumber>
    </recommendedName>
    <alternativeName>
        <fullName evidence="9">23S rRNA pseudouridine(955/2504/2580) synthase</fullName>
    </alternativeName>
    <alternativeName>
        <fullName evidence="10">rRNA pseudouridylate synthase C</fullName>
    </alternativeName>
    <alternativeName>
        <fullName evidence="11">rRNA-uridine isomerase C</fullName>
    </alternativeName>
</protein>
<dbReference type="GO" id="GO:0003723">
    <property type="term" value="F:RNA binding"/>
    <property type="evidence" value="ECO:0007669"/>
    <property type="project" value="UniProtKB-KW"/>
</dbReference>
<dbReference type="InterPro" id="IPR020103">
    <property type="entry name" value="PsdUridine_synth_cat_dom_sf"/>
</dbReference>
<evidence type="ECO:0000256" key="4">
    <source>
        <dbReference type="ARBA" id="ARBA00012785"/>
    </source>
</evidence>
<dbReference type="InterPro" id="IPR006145">
    <property type="entry name" value="PsdUridine_synth_RsuA/RluA"/>
</dbReference>
<evidence type="ECO:0000313" key="13">
    <source>
        <dbReference type="EMBL" id="SVA51174.1"/>
    </source>
</evidence>
<reference evidence="13" key="1">
    <citation type="submission" date="2018-05" db="EMBL/GenBank/DDBJ databases">
        <authorList>
            <person name="Lanie J.A."/>
            <person name="Ng W.-L."/>
            <person name="Kazmierczak K.M."/>
            <person name="Andrzejewski T.M."/>
            <person name="Davidsen T.M."/>
            <person name="Wayne K.J."/>
            <person name="Tettelin H."/>
            <person name="Glass J.I."/>
            <person name="Rusch D."/>
            <person name="Podicherti R."/>
            <person name="Tsui H.-C.T."/>
            <person name="Winkler M.E."/>
        </authorList>
    </citation>
    <scope>NUCLEOTIDE SEQUENCE</scope>
</reference>
<keyword evidence="8" id="KW-0413">Isomerase</keyword>
<dbReference type="EMBL" id="UINC01011621">
    <property type="protein sequence ID" value="SVA51174.1"/>
    <property type="molecule type" value="Genomic_DNA"/>
</dbReference>
<dbReference type="CDD" id="cd02869">
    <property type="entry name" value="PseudoU_synth_RluA_like"/>
    <property type="match status" value="1"/>
</dbReference>
<sequence length="297" mass="34092">MSVRHVVIEEHAGQRLDNFLHRELKNVPRSRIYRMVRRGEVRINGGRVGVSYRLQRGDRLRIPPVRIDSRNESHIGEATINQISRAIMHEDEELLVLNKPVGVAVHGGSGIRHGIIEILRQTRSDVTFELVHRLDRDTSGCMLIAKTRRMLLELHAAFREARVKKRYDAVVTGDWPQGLRTVRHSLRRYTLQSGERRVRIDLHGDKARTDFEIQQRGARVTRLWVYPHTGRTHQIRVHAAAEGHAVVGDNKYQLNGPDVARMMLHSSSLKLPDGRRFDADPDETFLETWGHLVGAPD</sequence>
<evidence type="ECO:0000256" key="8">
    <source>
        <dbReference type="ARBA" id="ARBA00023235"/>
    </source>
</evidence>
<dbReference type="InterPro" id="IPR036986">
    <property type="entry name" value="S4_RNA-bd_sf"/>
</dbReference>
<feature type="domain" description="RNA-binding S4" evidence="12">
    <location>
        <begin position="14"/>
        <end position="81"/>
    </location>
</feature>
<dbReference type="EC" id="5.4.99.24" evidence="4"/>
<dbReference type="GO" id="GO:0000455">
    <property type="term" value="P:enzyme-directed rRNA pseudouridine synthesis"/>
    <property type="evidence" value="ECO:0007669"/>
    <property type="project" value="TreeGrafter"/>
</dbReference>
<dbReference type="InterPro" id="IPR050188">
    <property type="entry name" value="RluA_PseudoU_synthase"/>
</dbReference>
<proteinExistence type="inferred from homology"/>
<dbReference type="SUPFAM" id="SSF55120">
    <property type="entry name" value="Pseudouridine synthase"/>
    <property type="match status" value="1"/>
</dbReference>
<evidence type="ECO:0000256" key="3">
    <source>
        <dbReference type="ARBA" id="ARBA00010876"/>
    </source>
</evidence>
<keyword evidence="6" id="KW-0698">rRNA processing</keyword>
<keyword evidence="7" id="KW-0694">RNA-binding</keyword>
<dbReference type="SUPFAM" id="SSF55174">
    <property type="entry name" value="Alpha-L RNA-binding motif"/>
    <property type="match status" value="1"/>
</dbReference>
<dbReference type="SMART" id="SM00363">
    <property type="entry name" value="S4"/>
    <property type="match status" value="1"/>
</dbReference>
<dbReference type="InterPro" id="IPR002942">
    <property type="entry name" value="S4_RNA-bd"/>
</dbReference>